<sequence length="1251" mass="140696">MTRLEMFGFFLALCYVLISADEQCAWYGECGIDLETMFPRTCVAKNKAQPINDLTAEAVLLKRCPHFFKNGEPPERTCCDANQILTMDTSMDMAESVFGRCPTCVRNMFRLICDFTCSSEQGRFVKVTDKGEEDGIEYVIESQVHTTEAFINGTYDSCKNVINPTSGNLAMDLGCGTLGASKCSPKLWYDYLGRLNPFKPFVIEYIYDSADEWGDEPWNITTKNCSEVYDNSSKVCSCVDCPIACPFVQLDINENNTFMIGEFNGYGVIAAVLVILITIIIGGIYTVIKKRKNGSFKTPAKQTDRNCRQSYQKVFEVAFAAWGSAFAKYPIITLFTISCIILGLSYGINYLSVTVNPIEIWAAANSRARIEKDYFDSRFQPFYRTEQIYIKSVGLDMVKHNTAIGVIEFGPVFNEEFLLDVYDLQQQILQVRQETGEGLEKICYAPVQSEFIGPVTLDLCTVQSIWGYFQNDYTKFNKTETDIDGNVVNYLDYLYKCLQNSFNPDCMAPYKGPIIPDLAVGGFLREGQFQYESSDYIKATGLILTFLVRNSLNEKDLMPVIKWEQRFLDFMEKWNRDGRPDSMDVAWTTEKSIQDELDRSSKAEMITVVISYLVMFVYVALALGKMKASVIGCFTESRIVLSVGGIIIVIASVACSLGIFGYIGVPTSLLTIEVIPFLVLAVGVDNIFILVQNHQRNPRTIDETIPEHISRVLAAVGPSMLLTSTSECFCFLIGAFSAMPAVNTFAMYASVSILINFLIQITAFVALLSLDSRRAENNRLDVFCCVSVENSSNVDEHDGIIRTIFERTYTPFLMKTPVRVVVIVIFVAALATHVIVFPQMEIGLDQKLSMPEDSYVLKYFTYMEDLLSMGPPVYFVLTEGLNYSKKEVQNIICGGQGCNTDSLYTQIYSAAKQSSVSYLSRAASSWIDDYLDWSSISSCCRYYKNNQSYCLHTNGDCEPCLIIIDQDTSRPNETGFRKYIPYFVNDIPDEKCAKAGKALYFDAINFYYDEFGLTNVNDSYFMGYHTPLKKSSDWYEALQAARIISENITNTINNAKMSDQEVHVFPYSVFYVFYEQYLTIWQETLSSIGLSLAVIFVVTLFLTGLSVFSTVTVVVTVLMIIINLAGLMYWWNISLNAVSLVNLVMAAGISVEFCSHIVHSYITSVETTRISKASEALSLMGSSVFSGITLTKFVGIVVLAFAKTQIFRVFYFKMYLGIVLFGAAHGLIFLPVLLSFIGEYYIITLKLLTYF</sequence>
<dbReference type="STRING" id="456900.A0A195D7R0"/>
<feature type="transmembrane region" description="Helical" evidence="15">
    <location>
        <begin position="1214"/>
        <end position="1243"/>
    </location>
</feature>
<keyword evidence="7 15" id="KW-1133">Transmembrane helix</keyword>
<evidence type="ECO:0000256" key="11">
    <source>
        <dbReference type="ARBA" id="ARBA00023166"/>
    </source>
</evidence>
<feature type="transmembrane region" description="Helical" evidence="15">
    <location>
        <begin position="639"/>
        <end position="663"/>
    </location>
</feature>
<feature type="transmembrane region" description="Helical" evidence="15">
    <location>
        <begin position="745"/>
        <end position="770"/>
    </location>
</feature>
<keyword evidence="4" id="KW-0153">Cholesterol metabolism</keyword>
<keyword evidence="9 15" id="KW-0472">Membrane</keyword>
<feature type="transmembrane region" description="Helical" evidence="15">
    <location>
        <begin position="1143"/>
        <end position="1162"/>
    </location>
</feature>
<dbReference type="Pfam" id="PF12349">
    <property type="entry name" value="Sterol-sensing"/>
    <property type="match status" value="1"/>
</dbReference>
<dbReference type="EMBL" id="KQ976760">
    <property type="protein sequence ID" value="KYN08494.1"/>
    <property type="molecule type" value="Genomic_DNA"/>
</dbReference>
<evidence type="ECO:0000256" key="7">
    <source>
        <dbReference type="ARBA" id="ARBA00022989"/>
    </source>
</evidence>
<evidence type="ECO:0000259" key="17">
    <source>
        <dbReference type="PROSITE" id="PS50156"/>
    </source>
</evidence>
<evidence type="ECO:0000256" key="12">
    <source>
        <dbReference type="ARBA" id="ARBA00023180"/>
    </source>
</evidence>
<feature type="transmembrane region" description="Helical" evidence="15">
    <location>
        <begin position="605"/>
        <end position="623"/>
    </location>
</feature>
<dbReference type="PANTHER" id="PTHR45727">
    <property type="entry name" value="NPC INTRACELLULAR CHOLESTEROL TRANSPORTER 1"/>
    <property type="match status" value="1"/>
</dbReference>
<feature type="chain" id="PRO_5008270334" evidence="16">
    <location>
        <begin position="21"/>
        <end position="1251"/>
    </location>
</feature>
<evidence type="ECO:0000256" key="6">
    <source>
        <dbReference type="ARBA" id="ARBA00022729"/>
    </source>
</evidence>
<keyword evidence="10" id="KW-1015">Disulfide bond</keyword>
<dbReference type="NCBIfam" id="TIGR00917">
    <property type="entry name" value="2A060601"/>
    <property type="match status" value="1"/>
</dbReference>
<feature type="domain" description="SSD" evidence="17">
    <location>
        <begin position="604"/>
        <end position="770"/>
    </location>
</feature>
<dbReference type="InterPro" id="IPR053958">
    <property type="entry name" value="HMGCR/SNAP/NPC1-like_SSD"/>
</dbReference>
<feature type="transmembrane region" description="Helical" evidence="15">
    <location>
        <begin position="1085"/>
        <end position="1105"/>
    </location>
</feature>
<dbReference type="InterPro" id="IPR004765">
    <property type="entry name" value="NPC1-like"/>
</dbReference>
<evidence type="ECO:0000256" key="5">
    <source>
        <dbReference type="ARBA" id="ARBA00022692"/>
    </source>
</evidence>
<evidence type="ECO:0000256" key="1">
    <source>
        <dbReference type="ARBA" id="ARBA00004127"/>
    </source>
</evidence>
<dbReference type="FunFam" id="1.20.1640.10:FF:000008">
    <property type="entry name" value="NPC intracellular cholesterol transporter 1"/>
    <property type="match status" value="1"/>
</dbReference>
<dbReference type="GO" id="GO:0042632">
    <property type="term" value="P:cholesterol homeostasis"/>
    <property type="evidence" value="ECO:0007669"/>
    <property type="project" value="TreeGrafter"/>
</dbReference>
<accession>A0A195D7R0</accession>
<reference evidence="18 19" key="1">
    <citation type="submission" date="2016-03" db="EMBL/GenBank/DDBJ databases">
        <title>Cyphomyrmex costatus WGS genome.</title>
        <authorList>
            <person name="Nygaard S."/>
            <person name="Hu H."/>
            <person name="Boomsma J."/>
            <person name="Zhang G."/>
        </authorList>
    </citation>
    <scope>NUCLEOTIDE SEQUENCE [LARGE SCALE GENOMIC DNA]</scope>
    <source>
        <strain evidence="18">MS0001</strain>
        <tissue evidence="18">Whole body</tissue>
    </source>
</reference>
<feature type="transmembrane region" description="Helical" evidence="15">
    <location>
        <begin position="859"/>
        <end position="877"/>
    </location>
</feature>
<dbReference type="Proteomes" id="UP000078542">
    <property type="component" value="Unassembled WGS sequence"/>
</dbReference>
<protein>
    <submittedName>
        <fullName evidence="18">Niemann-Pick C1 protein</fullName>
    </submittedName>
</protein>
<evidence type="ECO:0000256" key="10">
    <source>
        <dbReference type="ARBA" id="ARBA00023157"/>
    </source>
</evidence>
<keyword evidence="12" id="KW-0325">Glycoprotein</keyword>
<keyword evidence="5 15" id="KW-0812">Transmembrane</keyword>
<comment type="similarity">
    <text evidence="2">Belongs to the patched family.</text>
</comment>
<feature type="transmembrane region" description="Helical" evidence="15">
    <location>
        <begin position="329"/>
        <end position="348"/>
    </location>
</feature>
<proteinExistence type="inferred from homology"/>
<evidence type="ECO:0000256" key="15">
    <source>
        <dbReference type="SAM" id="Phobius"/>
    </source>
</evidence>
<dbReference type="PROSITE" id="PS50156">
    <property type="entry name" value="SSD"/>
    <property type="match status" value="1"/>
</dbReference>
<evidence type="ECO:0000256" key="9">
    <source>
        <dbReference type="ARBA" id="ARBA00023136"/>
    </source>
</evidence>
<keyword evidence="8" id="KW-0443">Lipid metabolism</keyword>
<keyword evidence="19" id="KW-1185">Reference proteome</keyword>
<dbReference type="GO" id="GO:0030299">
    <property type="term" value="P:intestinal cholesterol absorption"/>
    <property type="evidence" value="ECO:0007669"/>
    <property type="project" value="TreeGrafter"/>
</dbReference>
<keyword evidence="3" id="KW-0813">Transport</keyword>
<evidence type="ECO:0000256" key="3">
    <source>
        <dbReference type="ARBA" id="ARBA00022448"/>
    </source>
</evidence>
<feature type="transmembrane region" description="Helical" evidence="15">
    <location>
        <begin position="1182"/>
        <end position="1202"/>
    </location>
</feature>
<keyword evidence="6 16" id="KW-0732">Signal</keyword>
<comment type="subcellular location">
    <subcellularLocation>
        <location evidence="1">Endomembrane system</location>
        <topology evidence="1">Multi-pass membrane protein</topology>
    </subcellularLocation>
</comment>
<dbReference type="GO" id="GO:0005886">
    <property type="term" value="C:plasma membrane"/>
    <property type="evidence" value="ECO:0007669"/>
    <property type="project" value="TreeGrafter"/>
</dbReference>
<dbReference type="SUPFAM" id="SSF82866">
    <property type="entry name" value="Multidrug efflux transporter AcrB transmembrane domain"/>
    <property type="match status" value="2"/>
</dbReference>
<dbReference type="PANTHER" id="PTHR45727:SF6">
    <property type="entry name" value="NPC INTRACELLULAR CHOLESTEROL TRANSPORTER 1 HOMOLOG 1B"/>
    <property type="match status" value="1"/>
</dbReference>
<dbReference type="GO" id="GO:0015485">
    <property type="term" value="F:cholesterol binding"/>
    <property type="evidence" value="ECO:0007669"/>
    <property type="project" value="TreeGrafter"/>
</dbReference>
<feature type="transmembrane region" description="Helical" evidence="15">
    <location>
        <begin position="712"/>
        <end position="739"/>
    </location>
</feature>
<evidence type="ECO:0000256" key="4">
    <source>
        <dbReference type="ARBA" id="ARBA00022548"/>
    </source>
</evidence>
<dbReference type="InterPro" id="IPR032190">
    <property type="entry name" value="NPC1_N"/>
</dbReference>
<keyword evidence="13" id="KW-0753">Steroid metabolism</keyword>
<gene>
    <name evidence="18" type="ORF">ALC62_00478</name>
</gene>
<dbReference type="InterPro" id="IPR000731">
    <property type="entry name" value="SSD"/>
</dbReference>
<evidence type="ECO:0000256" key="13">
    <source>
        <dbReference type="ARBA" id="ARBA00023221"/>
    </source>
</evidence>
<dbReference type="Pfam" id="PF22314">
    <property type="entry name" value="NPC1_MLD"/>
    <property type="match status" value="1"/>
</dbReference>
<feature type="transmembrane region" description="Helical" evidence="15">
    <location>
        <begin position="820"/>
        <end position="839"/>
    </location>
</feature>
<organism evidence="18 19">
    <name type="scientific">Cyphomyrmex costatus</name>
    <dbReference type="NCBI Taxonomy" id="456900"/>
    <lineage>
        <taxon>Eukaryota</taxon>
        <taxon>Metazoa</taxon>
        <taxon>Ecdysozoa</taxon>
        <taxon>Arthropoda</taxon>
        <taxon>Hexapoda</taxon>
        <taxon>Insecta</taxon>
        <taxon>Pterygota</taxon>
        <taxon>Neoptera</taxon>
        <taxon>Endopterygota</taxon>
        <taxon>Hymenoptera</taxon>
        <taxon>Apocrita</taxon>
        <taxon>Aculeata</taxon>
        <taxon>Formicoidea</taxon>
        <taxon>Formicidae</taxon>
        <taxon>Myrmicinae</taxon>
        <taxon>Cyphomyrmex</taxon>
    </lineage>
</organism>
<keyword evidence="11" id="KW-1207">Sterol metabolism</keyword>
<dbReference type="GO" id="GO:0008203">
    <property type="term" value="P:cholesterol metabolic process"/>
    <property type="evidence" value="ECO:0007669"/>
    <property type="project" value="UniProtKB-KW"/>
</dbReference>
<evidence type="ECO:0000256" key="2">
    <source>
        <dbReference type="ARBA" id="ARBA00005585"/>
    </source>
</evidence>
<dbReference type="Gene3D" id="1.20.1640.10">
    <property type="entry name" value="Multidrug efflux transporter AcrB transmembrane domain"/>
    <property type="match status" value="2"/>
</dbReference>
<dbReference type="GO" id="GO:0030301">
    <property type="term" value="P:cholesterol transport"/>
    <property type="evidence" value="ECO:0007669"/>
    <property type="project" value="UniProtKB-ARBA"/>
</dbReference>
<feature type="transmembrane region" description="Helical" evidence="15">
    <location>
        <begin position="1111"/>
        <end position="1131"/>
    </location>
</feature>
<evidence type="ECO:0000256" key="14">
    <source>
        <dbReference type="ARBA" id="ARBA00034049"/>
    </source>
</evidence>
<dbReference type="FunFam" id="1.20.1640.10:FF:000010">
    <property type="entry name" value="NPC intracellular cholesterol transporter 1"/>
    <property type="match status" value="1"/>
</dbReference>
<feature type="signal peptide" evidence="16">
    <location>
        <begin position="1"/>
        <end position="20"/>
    </location>
</feature>
<dbReference type="Pfam" id="PF16414">
    <property type="entry name" value="NPC1_N"/>
    <property type="match status" value="1"/>
</dbReference>
<evidence type="ECO:0000313" key="19">
    <source>
        <dbReference type="Proteomes" id="UP000078542"/>
    </source>
</evidence>
<evidence type="ECO:0000313" key="18">
    <source>
        <dbReference type="EMBL" id="KYN08494.1"/>
    </source>
</evidence>
<dbReference type="AlphaFoldDB" id="A0A195D7R0"/>
<dbReference type="GO" id="GO:0005319">
    <property type="term" value="F:lipid transporter activity"/>
    <property type="evidence" value="ECO:0007669"/>
    <property type="project" value="InterPro"/>
</dbReference>
<feature type="transmembrane region" description="Helical" evidence="15">
    <location>
        <begin position="669"/>
        <end position="691"/>
    </location>
</feature>
<dbReference type="InterPro" id="IPR053956">
    <property type="entry name" value="NPC1_MLD"/>
</dbReference>
<evidence type="ECO:0000256" key="16">
    <source>
        <dbReference type="SAM" id="SignalP"/>
    </source>
</evidence>
<feature type="transmembrane region" description="Helical" evidence="15">
    <location>
        <begin position="265"/>
        <end position="288"/>
    </location>
</feature>
<dbReference type="GO" id="GO:0012505">
    <property type="term" value="C:endomembrane system"/>
    <property type="evidence" value="ECO:0007669"/>
    <property type="project" value="UniProtKB-SubCell"/>
</dbReference>
<evidence type="ECO:0000256" key="8">
    <source>
        <dbReference type="ARBA" id="ARBA00023098"/>
    </source>
</evidence>
<name>A0A195D7R0_9HYME</name>
<comment type="catalytic activity">
    <reaction evidence="14">
        <text>cholesterol(in) = cholesterol(out)</text>
        <dbReference type="Rhea" id="RHEA:39747"/>
        <dbReference type="ChEBI" id="CHEBI:16113"/>
    </reaction>
</comment>